<reference evidence="3 4" key="1">
    <citation type="submission" date="2016-07" db="EMBL/GenBank/DDBJ databases">
        <title>Pervasive Adenine N6-methylation of Active Genes in Fungi.</title>
        <authorList>
            <consortium name="DOE Joint Genome Institute"/>
            <person name="Mondo S.J."/>
            <person name="Dannebaum R.O."/>
            <person name="Kuo R.C."/>
            <person name="Labutti K."/>
            <person name="Haridas S."/>
            <person name="Kuo A."/>
            <person name="Salamov A."/>
            <person name="Ahrendt S.R."/>
            <person name="Lipzen A."/>
            <person name="Sullivan W."/>
            <person name="Andreopoulos W.B."/>
            <person name="Clum A."/>
            <person name="Lindquist E."/>
            <person name="Daum C."/>
            <person name="Ramamoorthy G.K."/>
            <person name="Gryganskyi A."/>
            <person name="Culley D."/>
            <person name="Magnuson J.K."/>
            <person name="James T.Y."/>
            <person name="O'Malley M.A."/>
            <person name="Stajich J.E."/>
            <person name="Spatafora J.W."/>
            <person name="Visel A."/>
            <person name="Grigoriev I.V."/>
        </authorList>
    </citation>
    <scope>NUCLEOTIDE SEQUENCE [LARGE SCALE GENOMIC DNA]</scope>
    <source>
        <strain evidence="3 4">CBS 129021</strain>
    </source>
</reference>
<dbReference type="Proteomes" id="UP000193689">
    <property type="component" value="Unassembled WGS sequence"/>
</dbReference>
<organism evidence="3 4">
    <name type="scientific">Pseudomassariella vexata</name>
    <dbReference type="NCBI Taxonomy" id="1141098"/>
    <lineage>
        <taxon>Eukaryota</taxon>
        <taxon>Fungi</taxon>
        <taxon>Dikarya</taxon>
        <taxon>Ascomycota</taxon>
        <taxon>Pezizomycotina</taxon>
        <taxon>Sordariomycetes</taxon>
        <taxon>Xylariomycetidae</taxon>
        <taxon>Amphisphaeriales</taxon>
        <taxon>Pseudomassariaceae</taxon>
        <taxon>Pseudomassariella</taxon>
    </lineage>
</organism>
<dbReference type="InParanoid" id="A0A1Y2EAE4"/>
<dbReference type="RefSeq" id="XP_040718513.1">
    <property type="nucleotide sequence ID" value="XM_040863403.1"/>
</dbReference>
<accession>A0A1Y2EAE4</accession>
<dbReference type="EMBL" id="MCFJ01000003">
    <property type="protein sequence ID" value="ORY68226.1"/>
    <property type="molecule type" value="Genomic_DNA"/>
</dbReference>
<name>A0A1Y2EAE4_9PEZI</name>
<comment type="caution">
    <text evidence="3">The sequence shown here is derived from an EMBL/GenBank/DDBJ whole genome shotgun (WGS) entry which is preliminary data.</text>
</comment>
<dbReference type="GeneID" id="63779615"/>
<protein>
    <submittedName>
        <fullName evidence="3">Uncharacterized protein</fullName>
    </submittedName>
</protein>
<dbReference type="AlphaFoldDB" id="A0A1Y2EAE4"/>
<evidence type="ECO:0000256" key="1">
    <source>
        <dbReference type="SAM" id="MobiDB-lite"/>
    </source>
</evidence>
<evidence type="ECO:0000313" key="3">
    <source>
        <dbReference type="EMBL" id="ORY68226.1"/>
    </source>
</evidence>
<feature type="signal peptide" evidence="2">
    <location>
        <begin position="1"/>
        <end position="18"/>
    </location>
</feature>
<evidence type="ECO:0000256" key="2">
    <source>
        <dbReference type="SAM" id="SignalP"/>
    </source>
</evidence>
<feature type="region of interest" description="Disordered" evidence="1">
    <location>
        <begin position="109"/>
        <end position="152"/>
    </location>
</feature>
<dbReference type="STRING" id="1141098.A0A1Y2EAE4"/>
<proteinExistence type="predicted"/>
<keyword evidence="4" id="KW-1185">Reference proteome</keyword>
<dbReference type="OrthoDB" id="4764047at2759"/>
<evidence type="ECO:0000313" key="4">
    <source>
        <dbReference type="Proteomes" id="UP000193689"/>
    </source>
</evidence>
<sequence length="177" mass="18288">MKFITLVTATAMASIAQASMMLLPAEFNSIIGIERRQASGASYECHADCGYTIIGARTDGYCDNSTWTDLLDDCLDCALVYDIWKDYGDSVTAAAKGCGLDATPKAANSTATASSGSTTVPSTSTSSPTTTESSAPSGTQSGATTSTTEPSSASGRFLKECLALLTVAMLGWGLSWM</sequence>
<feature type="chain" id="PRO_5013254427" evidence="2">
    <location>
        <begin position="19"/>
        <end position="177"/>
    </location>
</feature>
<keyword evidence="2" id="KW-0732">Signal</keyword>
<gene>
    <name evidence="3" type="ORF">BCR38DRAFT_481711</name>
</gene>